<dbReference type="PANTHER" id="PTHR31118">
    <property type="entry name" value="CYCLASE-LIKE PROTEIN 2"/>
    <property type="match status" value="1"/>
</dbReference>
<dbReference type="SUPFAM" id="SSF102198">
    <property type="entry name" value="Putative cyclase"/>
    <property type="match status" value="1"/>
</dbReference>
<dbReference type="Proteomes" id="UP000243201">
    <property type="component" value="Unassembled WGS sequence"/>
</dbReference>
<dbReference type="Pfam" id="PF04199">
    <property type="entry name" value="Cyclase"/>
    <property type="match status" value="1"/>
</dbReference>
<protein>
    <submittedName>
        <fullName evidence="1">Cyclase</fullName>
    </submittedName>
</protein>
<organism evidence="1 2">
    <name type="scientific">Varibaculum cambriense</name>
    <dbReference type="NCBI Taxonomy" id="184870"/>
    <lineage>
        <taxon>Bacteria</taxon>
        <taxon>Bacillati</taxon>
        <taxon>Actinomycetota</taxon>
        <taxon>Actinomycetes</taxon>
        <taxon>Actinomycetales</taxon>
        <taxon>Actinomycetaceae</taxon>
        <taxon>Varibaculum</taxon>
    </lineage>
</organism>
<accession>A0ABX4UMQ3</accession>
<reference evidence="1 2" key="1">
    <citation type="submission" date="2017-09" db="EMBL/GenBank/DDBJ databases">
        <title>Bacterial strain isolated from the female urinary microbiota.</title>
        <authorList>
            <person name="Thomas-White K."/>
            <person name="Kumar N."/>
            <person name="Forster S."/>
            <person name="Putonti C."/>
            <person name="Lawley T."/>
            <person name="Wolfe A.J."/>
        </authorList>
    </citation>
    <scope>NUCLEOTIDE SEQUENCE [LARGE SCALE GENOMIC DNA]</scope>
    <source>
        <strain evidence="1 2">UMB0744</strain>
    </source>
</reference>
<dbReference type="InterPro" id="IPR037175">
    <property type="entry name" value="KFase_sf"/>
</dbReference>
<dbReference type="Gene3D" id="3.50.30.50">
    <property type="entry name" value="Putative cyclase"/>
    <property type="match status" value="1"/>
</dbReference>
<dbReference type="PANTHER" id="PTHR31118:SF32">
    <property type="entry name" value="KYNURENINE FORMAMIDASE"/>
    <property type="match status" value="1"/>
</dbReference>
<gene>
    <name evidence="1" type="ORF">CJ240_07650</name>
</gene>
<dbReference type="RefSeq" id="WP_027723713.1">
    <property type="nucleotide sequence ID" value="NZ_JASOZV010000042.1"/>
</dbReference>
<dbReference type="EMBL" id="PNGC01000003">
    <property type="protein sequence ID" value="PMB88885.1"/>
    <property type="molecule type" value="Genomic_DNA"/>
</dbReference>
<proteinExistence type="predicted"/>
<dbReference type="GeneID" id="78353024"/>
<dbReference type="InterPro" id="IPR007325">
    <property type="entry name" value="KFase/CYL"/>
</dbReference>
<evidence type="ECO:0000313" key="2">
    <source>
        <dbReference type="Proteomes" id="UP000243201"/>
    </source>
</evidence>
<evidence type="ECO:0000313" key="1">
    <source>
        <dbReference type="EMBL" id="PMB88885.1"/>
    </source>
</evidence>
<keyword evidence="2" id="KW-1185">Reference proteome</keyword>
<comment type="caution">
    <text evidence="1">The sequence shown here is derived from an EMBL/GenBank/DDBJ whole genome shotgun (WGS) entry which is preliminary data.</text>
</comment>
<name>A0ABX4UMQ3_9ACTO</name>
<sequence length="226" mass="25208">MFIHLSHIIDPEDGAFPGEPTAKVHEDSVHSDTQPFNSYMIDLPNHCGTHMDGPRHFNSHGTNFSELGIEKFAFMGDEIVVIDLPEMNKEGAIVNKAAVEPFADQIKGKRLLIIRTGFEEHKKGNPDLYENRGPALHPDLCEWLNKDFPELDSIGMDWLSVASPLYDFGPEAHHWLLGNYTGHTITAIEDMSLKELGDKKIKVLTMGPLRIKGVDSAPVNIMALVE</sequence>